<feature type="region of interest" description="Disordered" evidence="1">
    <location>
        <begin position="255"/>
        <end position="292"/>
    </location>
</feature>
<evidence type="ECO:0000256" key="1">
    <source>
        <dbReference type="SAM" id="MobiDB-lite"/>
    </source>
</evidence>
<gene>
    <name evidence="2" type="ORF">BEMITA_LOCUS6880</name>
</gene>
<accession>A0A9P0CA19</accession>
<protein>
    <submittedName>
        <fullName evidence="2">Uncharacterized protein</fullName>
    </submittedName>
</protein>
<name>A0A9P0CA19_BEMTA</name>
<sequence length="364" mass="40257">MSNYPREPSPMGPKPDCRSGDLVSRLLAATPPYLYNIPVGPQNFFFSEMLRGFVHARAAAPAPPPKDTTLSLGPPPPPGSRRGRKRSWKEAKAAEPLELTTKTPPPPPRVQSPPAPPNVLPPMLPMQAELPLPPRLGPDLMINPLWFPHLYPPVPPQFDPLNFLMDLRAGAAAAWPEGKAPEPKETPEEPLNLQVEDKKLEPILGFPFFKQRQSSAFRVPQPRGQPEVARASVQTKSTNYILQNLQKIYMGIKREEEERSHKKESEPEPEPETAAPETSSEETAKGDKTKDLRALIGLELVVDYVKKGEKPKGDKSEEGCSVKDEQDQDPELSDSTDETFSHHSDMSSSHSQALVQNSGGPYLM</sequence>
<proteinExistence type="predicted"/>
<dbReference type="EMBL" id="OU963865">
    <property type="protein sequence ID" value="CAH0769958.1"/>
    <property type="molecule type" value="Genomic_DNA"/>
</dbReference>
<feature type="region of interest" description="Disordered" evidence="1">
    <location>
        <begin position="59"/>
        <end position="116"/>
    </location>
</feature>
<feature type="compositionally biased region" description="Acidic residues" evidence="1">
    <location>
        <begin position="326"/>
        <end position="337"/>
    </location>
</feature>
<organism evidence="2 3">
    <name type="scientific">Bemisia tabaci</name>
    <name type="common">Sweetpotato whitefly</name>
    <name type="synonym">Aleurodes tabaci</name>
    <dbReference type="NCBI Taxonomy" id="7038"/>
    <lineage>
        <taxon>Eukaryota</taxon>
        <taxon>Metazoa</taxon>
        <taxon>Ecdysozoa</taxon>
        <taxon>Arthropoda</taxon>
        <taxon>Hexapoda</taxon>
        <taxon>Insecta</taxon>
        <taxon>Pterygota</taxon>
        <taxon>Neoptera</taxon>
        <taxon>Paraneoptera</taxon>
        <taxon>Hemiptera</taxon>
        <taxon>Sternorrhyncha</taxon>
        <taxon>Aleyrodoidea</taxon>
        <taxon>Aleyrodidae</taxon>
        <taxon>Aleyrodinae</taxon>
        <taxon>Bemisia</taxon>
    </lineage>
</organism>
<reference evidence="2" key="1">
    <citation type="submission" date="2021-12" db="EMBL/GenBank/DDBJ databases">
        <authorList>
            <person name="King R."/>
        </authorList>
    </citation>
    <scope>NUCLEOTIDE SEQUENCE</scope>
</reference>
<feature type="compositionally biased region" description="Polar residues" evidence="1">
    <location>
        <begin position="352"/>
        <end position="364"/>
    </location>
</feature>
<keyword evidence="3" id="KW-1185">Reference proteome</keyword>
<dbReference type="Proteomes" id="UP001152759">
    <property type="component" value="Chromosome 4"/>
</dbReference>
<feature type="compositionally biased region" description="Basic and acidic residues" evidence="1">
    <location>
        <begin position="306"/>
        <end position="325"/>
    </location>
</feature>
<dbReference type="AlphaFoldDB" id="A0A9P0CA19"/>
<feature type="region of interest" description="Disordered" evidence="1">
    <location>
        <begin position="306"/>
        <end position="364"/>
    </location>
</feature>
<evidence type="ECO:0000313" key="2">
    <source>
        <dbReference type="EMBL" id="CAH0769958.1"/>
    </source>
</evidence>
<feature type="compositionally biased region" description="Basic and acidic residues" evidence="1">
    <location>
        <begin position="255"/>
        <end position="266"/>
    </location>
</feature>
<feature type="compositionally biased region" description="Basic and acidic residues" evidence="1">
    <location>
        <begin position="282"/>
        <end position="292"/>
    </location>
</feature>
<feature type="compositionally biased region" description="Pro residues" evidence="1">
    <location>
        <begin position="103"/>
        <end position="116"/>
    </location>
</feature>
<evidence type="ECO:0000313" key="3">
    <source>
        <dbReference type="Proteomes" id="UP001152759"/>
    </source>
</evidence>